<evidence type="ECO:0000313" key="2">
    <source>
        <dbReference type="Proteomes" id="UP000054485"/>
    </source>
</evidence>
<accession>A0A0D0AS41</accession>
<sequence>MLASYEVAVRSLSVSNDLLASASDQTNKNVTHIRLLFPWGRASVLSTYGTYYFRMSVGVCSGKDLPIFYPCRILYAHAVRVLRWCHGIDDHWQRDQPQVLRFSFDCAYDVMPELLEKNVCNPPRGA</sequence>
<dbReference type="EMBL" id="KN835478">
    <property type="protein sequence ID" value="KIK37047.1"/>
    <property type="molecule type" value="Genomic_DNA"/>
</dbReference>
<dbReference type="HOGENOM" id="CLU_1983044_0_0_1"/>
<gene>
    <name evidence="1" type="ORF">CY34DRAFT_810732</name>
</gene>
<organism evidence="1 2">
    <name type="scientific">Suillus luteus UH-Slu-Lm8-n1</name>
    <dbReference type="NCBI Taxonomy" id="930992"/>
    <lineage>
        <taxon>Eukaryota</taxon>
        <taxon>Fungi</taxon>
        <taxon>Dikarya</taxon>
        <taxon>Basidiomycota</taxon>
        <taxon>Agaricomycotina</taxon>
        <taxon>Agaricomycetes</taxon>
        <taxon>Agaricomycetidae</taxon>
        <taxon>Boletales</taxon>
        <taxon>Suillineae</taxon>
        <taxon>Suillaceae</taxon>
        <taxon>Suillus</taxon>
    </lineage>
</organism>
<protein>
    <submittedName>
        <fullName evidence="1">Uncharacterized protein</fullName>
    </submittedName>
</protein>
<reference evidence="1 2" key="1">
    <citation type="submission" date="2014-04" db="EMBL/GenBank/DDBJ databases">
        <authorList>
            <consortium name="DOE Joint Genome Institute"/>
            <person name="Kuo A."/>
            <person name="Ruytinx J."/>
            <person name="Rineau F."/>
            <person name="Colpaert J."/>
            <person name="Kohler A."/>
            <person name="Nagy L.G."/>
            <person name="Floudas D."/>
            <person name="Copeland A."/>
            <person name="Barry K.W."/>
            <person name="Cichocki N."/>
            <person name="Veneault-Fourrey C."/>
            <person name="LaButti K."/>
            <person name="Lindquist E.A."/>
            <person name="Lipzen A."/>
            <person name="Lundell T."/>
            <person name="Morin E."/>
            <person name="Murat C."/>
            <person name="Sun H."/>
            <person name="Tunlid A."/>
            <person name="Henrissat B."/>
            <person name="Grigoriev I.V."/>
            <person name="Hibbett D.S."/>
            <person name="Martin F."/>
            <person name="Nordberg H.P."/>
            <person name="Cantor M.N."/>
            <person name="Hua S.X."/>
        </authorList>
    </citation>
    <scope>NUCLEOTIDE SEQUENCE [LARGE SCALE GENOMIC DNA]</scope>
    <source>
        <strain evidence="1 2">UH-Slu-Lm8-n1</strain>
    </source>
</reference>
<name>A0A0D0AS41_9AGAM</name>
<keyword evidence="2" id="KW-1185">Reference proteome</keyword>
<proteinExistence type="predicted"/>
<reference evidence="2" key="2">
    <citation type="submission" date="2015-01" db="EMBL/GenBank/DDBJ databases">
        <title>Evolutionary Origins and Diversification of the Mycorrhizal Mutualists.</title>
        <authorList>
            <consortium name="DOE Joint Genome Institute"/>
            <consortium name="Mycorrhizal Genomics Consortium"/>
            <person name="Kohler A."/>
            <person name="Kuo A."/>
            <person name="Nagy L.G."/>
            <person name="Floudas D."/>
            <person name="Copeland A."/>
            <person name="Barry K.W."/>
            <person name="Cichocki N."/>
            <person name="Veneault-Fourrey C."/>
            <person name="LaButti K."/>
            <person name="Lindquist E.A."/>
            <person name="Lipzen A."/>
            <person name="Lundell T."/>
            <person name="Morin E."/>
            <person name="Murat C."/>
            <person name="Riley R."/>
            <person name="Ohm R."/>
            <person name="Sun H."/>
            <person name="Tunlid A."/>
            <person name="Henrissat B."/>
            <person name="Grigoriev I.V."/>
            <person name="Hibbett D.S."/>
            <person name="Martin F."/>
        </authorList>
    </citation>
    <scope>NUCLEOTIDE SEQUENCE [LARGE SCALE GENOMIC DNA]</scope>
    <source>
        <strain evidence="2">UH-Slu-Lm8-n1</strain>
    </source>
</reference>
<dbReference type="Proteomes" id="UP000054485">
    <property type="component" value="Unassembled WGS sequence"/>
</dbReference>
<dbReference type="AlphaFoldDB" id="A0A0D0AS41"/>
<evidence type="ECO:0000313" key="1">
    <source>
        <dbReference type="EMBL" id="KIK37047.1"/>
    </source>
</evidence>
<dbReference type="InParanoid" id="A0A0D0AS41"/>